<dbReference type="GO" id="GO:0008023">
    <property type="term" value="C:transcription elongation factor complex"/>
    <property type="evidence" value="ECO:0007669"/>
    <property type="project" value="InterPro"/>
</dbReference>
<feature type="compositionally biased region" description="Basic residues" evidence="1">
    <location>
        <begin position="958"/>
        <end position="970"/>
    </location>
</feature>
<dbReference type="OrthoDB" id="6288737at2759"/>
<dbReference type="PANTHER" id="PTHR14633:SF3">
    <property type="entry name" value="LITTLE ELONGATION COMPLEX SUBUNIT 2"/>
    <property type="match status" value="1"/>
</dbReference>
<feature type="region of interest" description="Disordered" evidence="1">
    <location>
        <begin position="922"/>
        <end position="1007"/>
    </location>
</feature>
<dbReference type="GO" id="GO:0042796">
    <property type="term" value="P:snRNA transcription by RNA polymerase III"/>
    <property type="evidence" value="ECO:0007669"/>
    <property type="project" value="TreeGrafter"/>
</dbReference>
<organism evidence="3 4">
    <name type="scientific">Phrynocephalus forsythii</name>
    <dbReference type="NCBI Taxonomy" id="171643"/>
    <lineage>
        <taxon>Eukaryota</taxon>
        <taxon>Metazoa</taxon>
        <taxon>Chordata</taxon>
        <taxon>Craniata</taxon>
        <taxon>Vertebrata</taxon>
        <taxon>Euteleostomi</taxon>
        <taxon>Lepidosauria</taxon>
        <taxon>Squamata</taxon>
        <taxon>Bifurcata</taxon>
        <taxon>Unidentata</taxon>
        <taxon>Episquamata</taxon>
        <taxon>Toxicofera</taxon>
        <taxon>Iguania</taxon>
        <taxon>Acrodonta</taxon>
        <taxon>Agamidae</taxon>
        <taxon>Agaminae</taxon>
        <taxon>Phrynocephalus</taxon>
    </lineage>
</organism>
<dbReference type="GO" id="GO:0045945">
    <property type="term" value="P:positive regulation of transcription by RNA polymerase III"/>
    <property type="evidence" value="ECO:0007669"/>
    <property type="project" value="TreeGrafter"/>
</dbReference>
<dbReference type="Pfam" id="PF10505">
    <property type="entry name" value="NARG2_C"/>
    <property type="match status" value="1"/>
</dbReference>
<name>A0A9Q0XDU9_9SAUR</name>
<dbReference type="AlphaFoldDB" id="A0A9Q0XDU9"/>
<dbReference type="InterPro" id="IPR019535">
    <property type="entry name" value="ICE2_C"/>
</dbReference>
<evidence type="ECO:0000313" key="3">
    <source>
        <dbReference type="EMBL" id="KAJ7311288.1"/>
    </source>
</evidence>
<dbReference type="Proteomes" id="UP001142489">
    <property type="component" value="Unassembled WGS sequence"/>
</dbReference>
<evidence type="ECO:0000313" key="4">
    <source>
        <dbReference type="Proteomes" id="UP001142489"/>
    </source>
</evidence>
<keyword evidence="4" id="KW-1185">Reference proteome</keyword>
<feature type="compositionally biased region" description="Basic and acidic residues" evidence="1">
    <location>
        <begin position="517"/>
        <end position="530"/>
    </location>
</feature>
<proteinExistence type="predicted"/>
<gene>
    <name evidence="3" type="ORF">JRQ81_006904</name>
</gene>
<accession>A0A9Q0XDU9</accession>
<feature type="domain" description="Little elongation complex subunit 2 C-terminal" evidence="2">
    <location>
        <begin position="719"/>
        <end position="924"/>
    </location>
</feature>
<dbReference type="GO" id="GO:0042795">
    <property type="term" value="P:snRNA transcription by RNA polymerase II"/>
    <property type="evidence" value="ECO:0007669"/>
    <property type="project" value="TreeGrafter"/>
</dbReference>
<reference evidence="3" key="1">
    <citation type="journal article" date="2023" name="DNA Res.">
        <title>Chromosome-level genome assembly of Phrynocephalus forsythii using third-generation DNA sequencing and Hi-C analysis.</title>
        <authorList>
            <person name="Qi Y."/>
            <person name="Zhao W."/>
            <person name="Zhao Y."/>
            <person name="Niu C."/>
            <person name="Cao S."/>
            <person name="Zhang Y."/>
        </authorList>
    </citation>
    <scope>NUCLEOTIDE SEQUENCE</scope>
    <source>
        <tissue evidence="3">Muscle</tissue>
    </source>
</reference>
<feature type="region of interest" description="Disordered" evidence="1">
    <location>
        <begin position="407"/>
        <end position="466"/>
    </location>
</feature>
<feature type="compositionally biased region" description="Polar residues" evidence="1">
    <location>
        <begin position="56"/>
        <end position="72"/>
    </location>
</feature>
<evidence type="ECO:0000259" key="2">
    <source>
        <dbReference type="Pfam" id="PF10505"/>
    </source>
</evidence>
<comment type="caution">
    <text evidence="3">The sequence shown here is derived from an EMBL/GenBank/DDBJ whole genome shotgun (WGS) entry which is preliminary data.</text>
</comment>
<dbReference type="PANTHER" id="PTHR14633">
    <property type="entry name" value="LITTLE ELONGATION COMPLEX SUBUNIT 2"/>
    <property type="match status" value="1"/>
</dbReference>
<feature type="region of interest" description="Disordered" evidence="1">
    <location>
        <begin position="499"/>
        <end position="628"/>
    </location>
</feature>
<dbReference type="EMBL" id="JAPFRF010000014">
    <property type="protein sequence ID" value="KAJ7311288.1"/>
    <property type="molecule type" value="Genomic_DNA"/>
</dbReference>
<evidence type="ECO:0000256" key="1">
    <source>
        <dbReference type="SAM" id="MobiDB-lite"/>
    </source>
</evidence>
<feature type="compositionally biased region" description="Basic and acidic residues" evidence="1">
    <location>
        <begin position="998"/>
        <end position="1007"/>
    </location>
</feature>
<feature type="region of interest" description="Disordered" evidence="1">
    <location>
        <begin position="647"/>
        <end position="671"/>
    </location>
</feature>
<feature type="region of interest" description="Disordered" evidence="1">
    <location>
        <begin position="54"/>
        <end position="87"/>
    </location>
</feature>
<sequence length="1007" mass="111139">MAAAAAAGELLQWDVPPRNGHGVYFSREIYEKYSLAPTLSELLLLSKRQAALSAGAPNSGQENKTSSAQASGQADHGAAKPSAKATPFKEPRVPYPYFSSLTEREQRRYLFLLSMYVKADPSRIDLSQQKDYSQYLHMKEFVSKEVAEFLKFAQNAARSCNKDYEEFSEEAAIYTKKFFSSRISSVRKYPECYTLHEVTSIMGGKFSPELTLKFEKCLVALGKVNLVKRFFPKLPAPIQLPDLFSRNESDVATSEQRVSALHNDVSTDRNAEKLAAKYRPQVVLTSESLFTLLNNHGTCYREEWELPVSIKIVSDPGLKSAKVAYIDPPVLKKEMTTREKNQVFHEFLIDFHMTKHASVFAHAVILDKLPEQPVETPWESLQGRQRPGSDAADLDFDTDFTELETFGSATKTPHPSHLEKAPGKPAGTSSIFLERLHVGKETVGGTKSGRREGMSQASNEEKEEFLSEQRFNTHLPPSGDACDQNGSVKSFKGVAVEAGGEEVAKEENPGNAALLDSSEKAEDFQERTEEAQEDPSEVLPCRSDSDEEALVIDAECQGPHPLESSLVASSQGPGAETPPSPCSEEEGPAEQGEGLSELQTLDGPQNAPEGSKPGQETNAARKLSRRLSKQCDPLGQILKMQMELLKPTSPCHPRQPEGIPERRTSSPLPSQACSLPKVTAMSSLEPMENATAEAKLSWVSYFQGSQKGVLRDGSEDRSEYDPPPQGNLVYKLFSLEDLLLLVRCSAQKTELRPHNKKAKHFPVYVLPKVEYQAFYGAEALTHSELCRLWTESLLHSNSSFEVGHIDALTSKLFLLEPLSAEDLKNKFGTFKPANSLNILQHILKKVTGLPEGAYLLAHTAGDSSVTIYKSSDGTSAKPTYNLHAAHSDLPPAPSAIRVPWVPLDPNLPLPYHFAQGRVPCTFPPKPADPQKKQKMSGAKVCPGTPNRREPVAVETRNNKRPPAHPLRKRPGAAQSKGAAMKQISRQASRGPNWKFWKKTRDEQGLSD</sequence>
<protein>
    <recommendedName>
        <fullName evidence="2">Little elongation complex subunit 2 C-terminal domain-containing protein</fullName>
    </recommendedName>
</protein>